<keyword evidence="15" id="KW-1185">Reference proteome</keyword>
<reference evidence="14 15" key="1">
    <citation type="submission" date="2017-08" db="EMBL/GenBank/DDBJ databases">
        <title>Substantial Increase in Enzyme Production by Combined Drug-Resistance Mutations in Paenibacillus agaridevorans.</title>
        <authorList>
            <person name="Tanaka Y."/>
            <person name="Funane K."/>
            <person name="Hosaka T."/>
            <person name="Shiwa Y."/>
            <person name="Fujita N."/>
            <person name="Miyazaki T."/>
            <person name="Yoshikawa H."/>
            <person name="Murakami K."/>
            <person name="Kasahara K."/>
            <person name="Inaoka T."/>
            <person name="Hiraga Y."/>
            <person name="Ochi K."/>
        </authorList>
    </citation>
    <scope>NUCLEOTIDE SEQUENCE [LARGE SCALE GENOMIC DNA]</scope>
    <source>
        <strain evidence="14 15">T-3040</strain>
    </source>
</reference>
<dbReference type="InterPro" id="IPR017438">
    <property type="entry name" value="ATP-NAD_kinase_N"/>
</dbReference>
<dbReference type="SUPFAM" id="SSF111331">
    <property type="entry name" value="NAD kinase/diacylglycerol kinase-like"/>
    <property type="match status" value="1"/>
</dbReference>
<gene>
    <name evidence="14" type="ORF">PAT3040_04918</name>
</gene>
<dbReference type="InterPro" id="IPR005218">
    <property type="entry name" value="Diacylglycerol/lipid_kinase"/>
</dbReference>
<evidence type="ECO:0000256" key="11">
    <source>
        <dbReference type="ARBA" id="ARBA00023209"/>
    </source>
</evidence>
<organism evidence="14 15">
    <name type="scientific">Paenibacillus agaridevorans</name>
    <dbReference type="NCBI Taxonomy" id="171404"/>
    <lineage>
        <taxon>Bacteria</taxon>
        <taxon>Bacillati</taxon>
        <taxon>Bacillota</taxon>
        <taxon>Bacilli</taxon>
        <taxon>Bacillales</taxon>
        <taxon>Paenibacillaceae</taxon>
        <taxon>Paenibacillus</taxon>
    </lineage>
</organism>
<dbReference type="InterPro" id="IPR045540">
    <property type="entry name" value="YegS/DAGK_C"/>
</dbReference>
<keyword evidence="7 14" id="KW-0418">Kinase</keyword>
<keyword evidence="5" id="KW-0479">Metal-binding</keyword>
<dbReference type="NCBIfam" id="NF009874">
    <property type="entry name" value="PRK13337.1"/>
    <property type="match status" value="1"/>
</dbReference>
<dbReference type="EMBL" id="BDQX01000291">
    <property type="protein sequence ID" value="GBG10200.1"/>
    <property type="molecule type" value="Genomic_DNA"/>
</dbReference>
<dbReference type="InterPro" id="IPR016064">
    <property type="entry name" value="NAD/diacylglycerol_kinase_sf"/>
</dbReference>
<comment type="cofactor">
    <cofactor evidence="1">
        <name>Mg(2+)</name>
        <dbReference type="ChEBI" id="CHEBI:18420"/>
    </cofactor>
</comment>
<dbReference type="NCBIfam" id="TIGR00147">
    <property type="entry name" value="YegS/Rv2252/BmrU family lipid kinase"/>
    <property type="match status" value="1"/>
</dbReference>
<keyword evidence="10" id="KW-0443">Lipid metabolism</keyword>
<name>A0A2R5EU61_9BACL</name>
<evidence type="ECO:0000256" key="2">
    <source>
        <dbReference type="ARBA" id="ARBA00005983"/>
    </source>
</evidence>
<dbReference type="Gene3D" id="2.60.200.40">
    <property type="match status" value="1"/>
</dbReference>
<dbReference type="Proteomes" id="UP000245202">
    <property type="component" value="Unassembled WGS sequence"/>
</dbReference>
<evidence type="ECO:0000256" key="4">
    <source>
        <dbReference type="ARBA" id="ARBA00022679"/>
    </source>
</evidence>
<dbReference type="GO" id="GO:0008654">
    <property type="term" value="P:phospholipid biosynthetic process"/>
    <property type="evidence" value="ECO:0007669"/>
    <property type="project" value="UniProtKB-KW"/>
</dbReference>
<dbReference type="InterPro" id="IPR050187">
    <property type="entry name" value="Lipid_Phosphate_FormReg"/>
</dbReference>
<keyword evidence="12" id="KW-1208">Phospholipid metabolism</keyword>
<evidence type="ECO:0000313" key="15">
    <source>
        <dbReference type="Proteomes" id="UP000245202"/>
    </source>
</evidence>
<dbReference type="RefSeq" id="WP_087571447.1">
    <property type="nucleotide sequence ID" value="NZ_BDQX01000291.1"/>
</dbReference>
<dbReference type="Gene3D" id="3.40.50.10330">
    <property type="entry name" value="Probable inorganic polyphosphate/atp-NAD kinase, domain 1"/>
    <property type="match status" value="1"/>
</dbReference>
<evidence type="ECO:0000256" key="8">
    <source>
        <dbReference type="ARBA" id="ARBA00022840"/>
    </source>
</evidence>
<evidence type="ECO:0000256" key="3">
    <source>
        <dbReference type="ARBA" id="ARBA00022516"/>
    </source>
</evidence>
<dbReference type="GO" id="GO:0005524">
    <property type="term" value="F:ATP binding"/>
    <property type="evidence" value="ECO:0007669"/>
    <property type="project" value="UniProtKB-KW"/>
</dbReference>
<evidence type="ECO:0000256" key="12">
    <source>
        <dbReference type="ARBA" id="ARBA00023264"/>
    </source>
</evidence>
<evidence type="ECO:0000256" key="9">
    <source>
        <dbReference type="ARBA" id="ARBA00022842"/>
    </source>
</evidence>
<sequence length="302" mass="33359">MKRARLIYNPTSGREEMKRRLPDILQRLDQGGIEATCHATIGEGDATLAAADAADRDYDMIIAAGGDGTLYEVINGLANKPNRPPLGILPVGTTNDFARATGIPKHWEYACDLIIGQYTRPIDVGKANDRYFINIAGGGSLTELTYDVPSKLKTMIGQLAYYMKGLEKMTRLRPTELKFEAAGVGDFHDEFMMFLICNSNSVGGFERLAPESKLDDGLLDVLLIKRMNLAEFIKLVTLALRGEHLNDSHVIHFRTNELKVKTPDYVQINLDGEYGGALPCTFSVLPSHLRIFADESGVSTYQ</sequence>
<evidence type="ECO:0000256" key="7">
    <source>
        <dbReference type="ARBA" id="ARBA00022777"/>
    </source>
</evidence>
<keyword evidence="8" id="KW-0067">ATP-binding</keyword>
<dbReference type="PANTHER" id="PTHR12358:SF106">
    <property type="entry name" value="LIPID KINASE YEGS"/>
    <property type="match status" value="1"/>
</dbReference>
<dbReference type="Pfam" id="PF19279">
    <property type="entry name" value="YegS_C"/>
    <property type="match status" value="1"/>
</dbReference>
<protein>
    <submittedName>
        <fullName evidence="14">Diacylglycerol kinase</fullName>
    </submittedName>
</protein>
<accession>A0A2R5EU61</accession>
<comment type="similarity">
    <text evidence="2">Belongs to the diacylglycerol/lipid kinase family.</text>
</comment>
<dbReference type="GO" id="GO:0046872">
    <property type="term" value="F:metal ion binding"/>
    <property type="evidence" value="ECO:0007669"/>
    <property type="project" value="UniProtKB-KW"/>
</dbReference>
<evidence type="ECO:0000256" key="1">
    <source>
        <dbReference type="ARBA" id="ARBA00001946"/>
    </source>
</evidence>
<evidence type="ECO:0000313" key="14">
    <source>
        <dbReference type="EMBL" id="GBG10200.1"/>
    </source>
</evidence>
<evidence type="ECO:0000256" key="6">
    <source>
        <dbReference type="ARBA" id="ARBA00022741"/>
    </source>
</evidence>
<dbReference type="PROSITE" id="PS50146">
    <property type="entry name" value="DAGK"/>
    <property type="match status" value="1"/>
</dbReference>
<dbReference type="InterPro" id="IPR001206">
    <property type="entry name" value="Diacylglycerol_kinase_cat_dom"/>
</dbReference>
<dbReference type="GO" id="GO:0004143">
    <property type="term" value="F:ATP-dependent diacylglycerol kinase activity"/>
    <property type="evidence" value="ECO:0007669"/>
    <property type="project" value="TreeGrafter"/>
</dbReference>
<keyword evidence="9" id="KW-0460">Magnesium</keyword>
<dbReference type="Pfam" id="PF00781">
    <property type="entry name" value="DAGK_cat"/>
    <property type="match status" value="1"/>
</dbReference>
<dbReference type="PANTHER" id="PTHR12358">
    <property type="entry name" value="SPHINGOSINE KINASE"/>
    <property type="match status" value="1"/>
</dbReference>
<keyword evidence="6" id="KW-0547">Nucleotide-binding</keyword>
<feature type="domain" description="DAGKc" evidence="13">
    <location>
        <begin position="1"/>
        <end position="131"/>
    </location>
</feature>
<evidence type="ECO:0000259" key="13">
    <source>
        <dbReference type="PROSITE" id="PS50146"/>
    </source>
</evidence>
<dbReference type="AlphaFoldDB" id="A0A2R5EU61"/>
<evidence type="ECO:0000256" key="5">
    <source>
        <dbReference type="ARBA" id="ARBA00022723"/>
    </source>
</evidence>
<comment type="caution">
    <text evidence="14">The sequence shown here is derived from an EMBL/GenBank/DDBJ whole genome shotgun (WGS) entry which is preliminary data.</text>
</comment>
<keyword evidence="3" id="KW-0444">Lipid biosynthesis</keyword>
<proteinExistence type="inferred from homology"/>
<dbReference type="GO" id="GO:0005886">
    <property type="term" value="C:plasma membrane"/>
    <property type="evidence" value="ECO:0007669"/>
    <property type="project" value="TreeGrafter"/>
</dbReference>
<dbReference type="SMART" id="SM00046">
    <property type="entry name" value="DAGKc"/>
    <property type="match status" value="1"/>
</dbReference>
<keyword evidence="11" id="KW-0594">Phospholipid biosynthesis</keyword>
<evidence type="ECO:0000256" key="10">
    <source>
        <dbReference type="ARBA" id="ARBA00023098"/>
    </source>
</evidence>
<keyword evidence="4" id="KW-0808">Transferase</keyword>